<evidence type="ECO:0000313" key="2">
    <source>
        <dbReference type="EMBL" id="RKQ83508.1"/>
    </source>
</evidence>
<proteinExistence type="predicted"/>
<feature type="transmembrane region" description="Helical" evidence="1">
    <location>
        <begin position="31"/>
        <end position="55"/>
    </location>
</feature>
<keyword evidence="1" id="KW-0472">Membrane</keyword>
<comment type="caution">
    <text evidence="2">The sequence shown here is derived from an EMBL/GenBank/DDBJ whole genome shotgun (WGS) entry which is preliminary data.</text>
</comment>
<dbReference type="RefSeq" id="WP_170143683.1">
    <property type="nucleotide sequence ID" value="NZ_RBIJ01000008.1"/>
</dbReference>
<name>A0A660KUG2_9BACL</name>
<evidence type="ECO:0000313" key="3">
    <source>
        <dbReference type="Proteomes" id="UP000267019"/>
    </source>
</evidence>
<organism evidence="2 3">
    <name type="scientific">Brockia lithotrophica</name>
    <dbReference type="NCBI Taxonomy" id="933949"/>
    <lineage>
        <taxon>Bacteria</taxon>
        <taxon>Bacillati</taxon>
        <taxon>Bacillota</taxon>
        <taxon>Bacilli</taxon>
        <taxon>Bacillales</taxon>
        <taxon>Bacillales Family X. Incertae Sedis</taxon>
        <taxon>Brockia</taxon>
    </lineage>
</organism>
<evidence type="ECO:0000256" key="1">
    <source>
        <dbReference type="SAM" id="Phobius"/>
    </source>
</evidence>
<protein>
    <submittedName>
        <fullName evidence="2">Uncharacterized protein</fullName>
    </submittedName>
</protein>
<dbReference type="EMBL" id="RBIJ01000008">
    <property type="protein sequence ID" value="RKQ83508.1"/>
    <property type="molecule type" value="Genomic_DNA"/>
</dbReference>
<keyword evidence="3" id="KW-1185">Reference proteome</keyword>
<dbReference type="AlphaFoldDB" id="A0A660KUG2"/>
<keyword evidence="1" id="KW-0812">Transmembrane</keyword>
<gene>
    <name evidence="2" type="ORF">C7438_1761</name>
</gene>
<dbReference type="Proteomes" id="UP000267019">
    <property type="component" value="Unassembled WGS sequence"/>
</dbReference>
<sequence length="86" mass="9380">MNILRALFTLFLASASDVGRRELVRLAESVVFLGLALFTGLVGVVFLLLAAYLLLETYLPAYLAAFLAALVAGNIALFFFVLARRK</sequence>
<keyword evidence="1" id="KW-1133">Transmembrane helix</keyword>
<feature type="transmembrane region" description="Helical" evidence="1">
    <location>
        <begin position="62"/>
        <end position="83"/>
    </location>
</feature>
<accession>A0A660KUG2</accession>
<reference evidence="2 3" key="1">
    <citation type="submission" date="2018-10" db="EMBL/GenBank/DDBJ databases">
        <title>Genomic Encyclopedia of Type Strains, Phase IV (KMG-IV): sequencing the most valuable type-strain genomes for metagenomic binning, comparative biology and taxonomic classification.</title>
        <authorList>
            <person name="Goeker M."/>
        </authorList>
    </citation>
    <scope>NUCLEOTIDE SEQUENCE [LARGE SCALE GENOMIC DNA]</scope>
    <source>
        <strain evidence="2 3">DSM 22653</strain>
    </source>
</reference>